<sequence>MRKKQRGGPSRPKMVVMGRRRGRSPAPRLRRGAKPSLLTQPTRKTAKMTQNKGGNCGAENREDILSPSNNKLTEVLEEANKLFKDVRQVREAALDAQFLVVATDLGKEKATQMLASNDFDPSVFAEHLLSFMGLNRLEDEEEEEQNGLAVDGYLPQDAWHRLARKAQSCFSTAPSFHYMNGAFHVEPPPPKPRIERQSKASAKQVKRIMPTQLKKLEGSHQEATEKEVERILGYLRTYHRDDPASPISYYEFVIDPNSFSRTVENIFHTSFLIRNLSRRSLWRWASRPAGNSASSPSPQRCGRGGHGIQDGELHGNLTPAGKSRGPSAEPNVGPNLSVKAEVHAEGLTRSTDASSSQQSLPSSPVLPDIPVVTGVEENEAAGDQDDKEELEFPHDLLPSLDFSSELNIWGSSLGLEAAEEGGEEDMKHKGGLASEHIISSQPEGSVGGVSSAETETCPPTDVAESLLKPQYWSEQNPSITESPCVETDHSSQCWQQQQNAADLPPSTPSEQSSSNTNGAVGAGGKLSGILEEAPPSMDGVCEGLPIAQEEKTQILVSPQPQPPSQGTSVEQESNGIQQVRPDWGTFEARTAEDSSEIQVQVNKDSSCNAPVDQKPVTAETEDVSQNRPAGVRAQEQSTVWTEPLKEPAAHFLSKQQNTMVVSSPLSSLESPQLDFHTPTEEVDVSPKQEEIPPQHKAVEKISDLLQPLKPTEELPEPPQPNQSTNKLQTERNESGLTGWIKTSYLPAEEQSEEQHTIASSNVVEDAPELKPLSDREKNLEALAHEKQEPPKTIELFDLEKTVIIELPEEKVVDTTAEESFKVLPEETTGTEAYQDPSQVLPSSRLSHADCPQPPTSEHHLLAALPHHSHDTDSLPTPPETPKADALPVPPSSPPALASSPVPTADPSVDHASVPCHLPLRYEFHAAFPRVT</sequence>
<proteinExistence type="inferred from homology"/>
<gene>
    <name evidence="12" type="ORF">GSTENG00030795001</name>
</gene>
<evidence type="ECO:0000313" key="12">
    <source>
        <dbReference type="EMBL" id="CAG09498.1"/>
    </source>
</evidence>
<keyword evidence="6" id="KW-0233">DNA recombination</keyword>
<feature type="compositionally biased region" description="Polar residues" evidence="9">
    <location>
        <begin position="827"/>
        <end position="845"/>
    </location>
</feature>
<comment type="caution">
    <text evidence="12">The sequence shown here is derived from an EMBL/GenBank/DDBJ whole genome shotgun (WGS) entry which is preliminary data.</text>
</comment>
<evidence type="ECO:0000256" key="5">
    <source>
        <dbReference type="ARBA" id="ARBA00022895"/>
    </source>
</evidence>
<feature type="region of interest" description="Disordered" evidence="9">
    <location>
        <begin position="661"/>
        <end position="777"/>
    </location>
</feature>
<dbReference type="GO" id="GO:0005634">
    <property type="term" value="C:nucleus"/>
    <property type="evidence" value="ECO:0007669"/>
    <property type="project" value="UniProtKB-SubCell"/>
</dbReference>
<dbReference type="PANTHER" id="PTHR16140:SF0">
    <property type="entry name" value="NON-STRUCTURAL MAINTENANCE OF CHROMOSOMES ELEMENT 4"/>
    <property type="match status" value="1"/>
</dbReference>
<feature type="compositionally biased region" description="Basic and acidic residues" evidence="9">
    <location>
        <begin position="684"/>
        <end position="702"/>
    </location>
</feature>
<dbReference type="OrthoDB" id="361242at2759"/>
<dbReference type="AlphaFoldDB" id="Q4RQ34"/>
<keyword evidence="5" id="KW-0779">Telomere</keyword>
<feature type="compositionally biased region" description="Polar residues" evidence="9">
    <location>
        <begin position="508"/>
        <end position="518"/>
    </location>
</feature>
<dbReference type="GO" id="GO:0006281">
    <property type="term" value="P:DNA repair"/>
    <property type="evidence" value="ECO:0007669"/>
    <property type="project" value="UniProtKB-KW"/>
</dbReference>
<reference evidence="12" key="2">
    <citation type="submission" date="2004-02" db="EMBL/GenBank/DDBJ databases">
        <authorList>
            <consortium name="Genoscope"/>
            <consortium name="Whitehead Institute Centre for Genome Research"/>
        </authorList>
    </citation>
    <scope>NUCLEOTIDE SEQUENCE</scope>
</reference>
<dbReference type="GO" id="GO:0006310">
    <property type="term" value="P:DNA recombination"/>
    <property type="evidence" value="ECO:0007669"/>
    <property type="project" value="UniProtKB-KW"/>
</dbReference>
<feature type="compositionally biased region" description="Polar residues" evidence="9">
    <location>
        <begin position="490"/>
        <end position="500"/>
    </location>
</feature>
<evidence type="ECO:0000256" key="2">
    <source>
        <dbReference type="ARBA" id="ARBA00004574"/>
    </source>
</evidence>
<dbReference type="InterPro" id="IPR014854">
    <property type="entry name" value="Nse4_C"/>
</dbReference>
<protein>
    <submittedName>
        <fullName evidence="12">(spotted green pufferfish) hypothetical protein</fullName>
    </submittedName>
</protein>
<evidence type="ECO:0000256" key="8">
    <source>
        <dbReference type="ARBA" id="ARBA00023242"/>
    </source>
</evidence>
<dbReference type="EMBL" id="CAAE01015006">
    <property type="protein sequence ID" value="CAG09498.1"/>
    <property type="molecule type" value="Genomic_DNA"/>
</dbReference>
<evidence type="ECO:0000256" key="6">
    <source>
        <dbReference type="ARBA" id="ARBA00023172"/>
    </source>
</evidence>
<comment type="subcellular location">
    <subcellularLocation>
        <location evidence="2">Chromosome</location>
        <location evidence="2">Telomere</location>
    </subcellularLocation>
    <subcellularLocation>
        <location evidence="1">Nucleus</location>
    </subcellularLocation>
</comment>
<feature type="domain" description="Non-structural maintenance of chromosome element 4 C-terminal" evidence="10">
    <location>
        <begin position="246"/>
        <end position="275"/>
    </location>
</feature>
<feature type="compositionally biased region" description="Basic and acidic residues" evidence="9">
    <location>
        <begin position="767"/>
        <end position="777"/>
    </location>
</feature>
<evidence type="ECO:0000256" key="4">
    <source>
        <dbReference type="ARBA" id="ARBA00022763"/>
    </source>
</evidence>
<dbReference type="GO" id="GO:0030915">
    <property type="term" value="C:Smc5-Smc6 complex"/>
    <property type="evidence" value="ECO:0007669"/>
    <property type="project" value="InterPro"/>
</dbReference>
<feature type="compositionally biased region" description="Low complexity" evidence="9">
    <location>
        <begin position="354"/>
        <end position="366"/>
    </location>
</feature>
<dbReference type="KEGG" id="tng:GSTEN00030795G001"/>
<evidence type="ECO:0000256" key="7">
    <source>
        <dbReference type="ARBA" id="ARBA00023204"/>
    </source>
</evidence>
<evidence type="ECO:0000259" key="11">
    <source>
        <dbReference type="Pfam" id="PF15412"/>
    </source>
</evidence>
<dbReference type="GO" id="GO:0000781">
    <property type="term" value="C:chromosome, telomeric region"/>
    <property type="evidence" value="ECO:0007669"/>
    <property type="project" value="UniProtKB-SubCell"/>
</dbReference>
<feature type="domain" description="Nse4/EID protein Nse3/MAGE-binding" evidence="11">
    <location>
        <begin position="95"/>
        <end position="145"/>
    </location>
</feature>
<feature type="compositionally biased region" description="Polar residues" evidence="9">
    <location>
        <begin position="596"/>
        <end position="608"/>
    </location>
</feature>
<feature type="compositionally biased region" description="Basic residues" evidence="9">
    <location>
        <begin position="18"/>
        <end position="33"/>
    </location>
</feature>
<evidence type="ECO:0000256" key="9">
    <source>
        <dbReference type="SAM" id="MobiDB-lite"/>
    </source>
</evidence>
<organism evidence="12">
    <name type="scientific">Tetraodon nigroviridis</name>
    <name type="common">Spotted green pufferfish</name>
    <name type="synonym">Chelonodon nigroviridis</name>
    <dbReference type="NCBI Taxonomy" id="99883"/>
    <lineage>
        <taxon>Eukaryota</taxon>
        <taxon>Metazoa</taxon>
        <taxon>Chordata</taxon>
        <taxon>Craniata</taxon>
        <taxon>Vertebrata</taxon>
        <taxon>Euteleostomi</taxon>
        <taxon>Actinopterygii</taxon>
        <taxon>Neopterygii</taxon>
        <taxon>Teleostei</taxon>
        <taxon>Neoteleostei</taxon>
        <taxon>Acanthomorphata</taxon>
        <taxon>Eupercaria</taxon>
        <taxon>Tetraodontiformes</taxon>
        <taxon>Tetradontoidea</taxon>
        <taxon>Tetraodontidae</taxon>
        <taxon>Tetraodon</taxon>
    </lineage>
</organism>
<dbReference type="Pfam" id="PF08743">
    <property type="entry name" value="Nse4_C"/>
    <property type="match status" value="1"/>
</dbReference>
<feature type="region of interest" description="Disordered" evidence="9">
    <location>
        <begin position="815"/>
        <end position="911"/>
    </location>
</feature>
<dbReference type="InterPro" id="IPR027786">
    <property type="entry name" value="Nse4/EID"/>
</dbReference>
<feature type="region of interest" description="Disordered" evidence="9">
    <location>
        <begin position="287"/>
        <end position="334"/>
    </location>
</feature>
<feature type="compositionally biased region" description="Basic and acidic residues" evidence="9">
    <location>
        <begin position="815"/>
        <end position="824"/>
    </location>
</feature>
<feature type="region of interest" description="Disordered" evidence="9">
    <location>
        <begin position="1"/>
        <end position="64"/>
    </location>
</feature>
<feature type="compositionally biased region" description="Polar residues" evidence="9">
    <location>
        <begin position="472"/>
        <end position="481"/>
    </location>
</feature>
<feature type="compositionally biased region" description="Low complexity" evidence="9">
    <location>
        <begin position="661"/>
        <end position="671"/>
    </location>
</feature>
<dbReference type="PANTHER" id="PTHR16140">
    <property type="entry name" value="NON-STRUCTURAL MAINTENANCE OF CHROMOSOMES ELEMENT 4"/>
    <property type="match status" value="1"/>
</dbReference>
<dbReference type="InterPro" id="IPR029225">
    <property type="entry name" value="Nse4_Nse3-bd"/>
</dbReference>
<comment type="similarity">
    <text evidence="3">Belongs to the NSE4 family.</text>
</comment>
<feature type="compositionally biased region" description="Polar residues" evidence="9">
    <location>
        <begin position="566"/>
        <end position="577"/>
    </location>
</feature>
<accession>Q4RQ34</accession>
<keyword evidence="7" id="KW-0234">DNA repair</keyword>
<keyword evidence="8" id="KW-0539">Nucleus</keyword>
<feature type="compositionally biased region" description="Polar residues" evidence="9">
    <location>
        <begin position="289"/>
        <end position="298"/>
    </location>
</feature>
<feature type="compositionally biased region" description="Polar residues" evidence="9">
    <location>
        <begin position="37"/>
        <end position="53"/>
    </location>
</feature>
<name>Q4RQ34_TETNG</name>
<reference evidence="12" key="1">
    <citation type="journal article" date="2004" name="Nature">
        <title>Genome duplication in the teleost fish Tetraodon nigroviridis reveals the early vertebrate proto-karyotype.</title>
        <authorList>
            <person name="Jaillon O."/>
            <person name="Aury J.-M."/>
            <person name="Brunet F."/>
            <person name="Petit J.-L."/>
            <person name="Stange-Thomann N."/>
            <person name="Mauceli E."/>
            <person name="Bouneau L."/>
            <person name="Fischer C."/>
            <person name="Ozouf-Costaz C."/>
            <person name="Bernot A."/>
            <person name="Nicaud S."/>
            <person name="Jaffe D."/>
            <person name="Fisher S."/>
            <person name="Lutfalla G."/>
            <person name="Dossat C."/>
            <person name="Segurens B."/>
            <person name="Dasilva C."/>
            <person name="Salanoubat M."/>
            <person name="Levy M."/>
            <person name="Boudet N."/>
            <person name="Castellano S."/>
            <person name="Anthouard V."/>
            <person name="Jubin C."/>
            <person name="Castelli V."/>
            <person name="Katinka M."/>
            <person name="Vacherie B."/>
            <person name="Biemont C."/>
            <person name="Skalli Z."/>
            <person name="Cattolico L."/>
            <person name="Poulain J."/>
            <person name="De Berardinis V."/>
            <person name="Cruaud C."/>
            <person name="Duprat S."/>
            <person name="Brottier P."/>
            <person name="Coutanceau J.-P."/>
            <person name="Gouzy J."/>
            <person name="Parra G."/>
            <person name="Lardier G."/>
            <person name="Chapple C."/>
            <person name="McKernan K.J."/>
            <person name="McEwan P."/>
            <person name="Bosak S."/>
            <person name="Kellis M."/>
            <person name="Volff J.-N."/>
            <person name="Guigo R."/>
            <person name="Zody M.C."/>
            <person name="Mesirov J."/>
            <person name="Lindblad-Toh K."/>
            <person name="Birren B."/>
            <person name="Nusbaum C."/>
            <person name="Kahn D."/>
            <person name="Robinson-Rechavi M."/>
            <person name="Laudet V."/>
            <person name="Schachter V."/>
            <person name="Quetier F."/>
            <person name="Saurin W."/>
            <person name="Scarpelli C."/>
            <person name="Wincker P."/>
            <person name="Lander E.S."/>
            <person name="Weissenbach J."/>
            <person name="Roest Crollius H."/>
        </authorList>
    </citation>
    <scope>NUCLEOTIDE SEQUENCE [LARGE SCALE GENOMIC DNA]</scope>
</reference>
<evidence type="ECO:0000259" key="10">
    <source>
        <dbReference type="Pfam" id="PF08743"/>
    </source>
</evidence>
<feature type="region of interest" description="Disordered" evidence="9">
    <location>
        <begin position="346"/>
        <end position="369"/>
    </location>
</feature>
<feature type="region of interest" description="Disordered" evidence="9">
    <location>
        <begin position="418"/>
        <end position="638"/>
    </location>
</feature>
<keyword evidence="4" id="KW-0227">DNA damage</keyword>
<dbReference type="Pfam" id="PF15412">
    <property type="entry name" value="Nse4-Nse3_bdg"/>
    <property type="match status" value="1"/>
</dbReference>
<keyword evidence="5" id="KW-0158">Chromosome</keyword>
<evidence type="ECO:0000256" key="3">
    <source>
        <dbReference type="ARBA" id="ARBA00008997"/>
    </source>
</evidence>
<evidence type="ECO:0000256" key="1">
    <source>
        <dbReference type="ARBA" id="ARBA00004123"/>
    </source>
</evidence>